<dbReference type="InterPro" id="IPR003406">
    <property type="entry name" value="Glyco_trans_14"/>
</dbReference>
<protein>
    <recommendedName>
        <fullName evidence="8">Glycosyl transferase, family 14</fullName>
    </recommendedName>
</protein>
<keyword evidence="3" id="KW-0808">Transferase</keyword>
<dbReference type="GO" id="GO:0016757">
    <property type="term" value="F:glycosyltransferase activity"/>
    <property type="evidence" value="ECO:0007669"/>
    <property type="project" value="UniProtKB-KW"/>
</dbReference>
<dbReference type="AlphaFoldDB" id="A0AAN9PWY6"/>
<dbReference type="Proteomes" id="UP001359559">
    <property type="component" value="Unassembled WGS sequence"/>
</dbReference>
<sequence>MATMHKKRPTWILASVSVVCLFMIGAYVNPSIRTRTCYLFNSRGCLTYDLHTETYFSRKLSDEEIESRIVIKEFLKFLPLQTNNPKVAFLFLTPGSLPFEKLWHVFFKGHEGKFSIYVHASREKPVHVSRYFVGRDIRSELVSWGKFSMVEAERRLLANALLDLDNQHFVLLSESCIPVRHFEYVYNYLLYANVSFIECYTDHGPHGNGRYVEHMLPEVEKEDFRKGSQWFSMKRQHAVIVMADNLYLTKFKHHCRPNMEGGHNCYSDEHYLPTFFNMLDPGGISNWSVTYVDWSEGKWHPRSFSAKDVNYHLLKTLTSIEECPHITSDAKRSVLITPCMWNGSKRPCYLFARKFYPETLDRLMRLFSNITSF</sequence>
<dbReference type="PANTHER" id="PTHR31042">
    <property type="entry name" value="CORE-2/I-BRANCHING BETA-1,6-N-ACETYLGLUCOSAMINYLTRANSFERASE FAMILY PROTEIN-RELATED"/>
    <property type="match status" value="1"/>
</dbReference>
<name>A0AAN9PWY6_CLITE</name>
<accession>A0AAN9PWY6</accession>
<dbReference type="GO" id="GO:0016020">
    <property type="term" value="C:membrane"/>
    <property type="evidence" value="ECO:0007669"/>
    <property type="project" value="UniProtKB-SubCell"/>
</dbReference>
<organism evidence="6 7">
    <name type="scientific">Clitoria ternatea</name>
    <name type="common">Butterfly pea</name>
    <dbReference type="NCBI Taxonomy" id="43366"/>
    <lineage>
        <taxon>Eukaryota</taxon>
        <taxon>Viridiplantae</taxon>
        <taxon>Streptophyta</taxon>
        <taxon>Embryophyta</taxon>
        <taxon>Tracheophyta</taxon>
        <taxon>Spermatophyta</taxon>
        <taxon>Magnoliopsida</taxon>
        <taxon>eudicotyledons</taxon>
        <taxon>Gunneridae</taxon>
        <taxon>Pentapetalae</taxon>
        <taxon>rosids</taxon>
        <taxon>fabids</taxon>
        <taxon>Fabales</taxon>
        <taxon>Fabaceae</taxon>
        <taxon>Papilionoideae</taxon>
        <taxon>50 kb inversion clade</taxon>
        <taxon>NPAAA clade</taxon>
        <taxon>indigoferoid/millettioid clade</taxon>
        <taxon>Phaseoleae</taxon>
        <taxon>Clitoria</taxon>
    </lineage>
</organism>
<gene>
    <name evidence="6" type="ORF">RJT34_10226</name>
</gene>
<reference evidence="6 7" key="1">
    <citation type="submission" date="2024-01" db="EMBL/GenBank/DDBJ databases">
        <title>The genomes of 5 underutilized Papilionoideae crops provide insights into root nodulation and disease resistance.</title>
        <authorList>
            <person name="Yuan L."/>
        </authorList>
    </citation>
    <scope>NUCLEOTIDE SEQUENCE [LARGE SCALE GENOMIC DNA]</scope>
    <source>
        <strain evidence="6">LY-2023</strain>
        <tissue evidence="6">Leaf</tissue>
    </source>
</reference>
<evidence type="ECO:0000256" key="3">
    <source>
        <dbReference type="ARBA" id="ARBA00022679"/>
    </source>
</evidence>
<comment type="caution">
    <text evidence="6">The sequence shown here is derived from an EMBL/GenBank/DDBJ whole genome shotgun (WGS) entry which is preliminary data.</text>
</comment>
<dbReference type="InterPro" id="IPR044174">
    <property type="entry name" value="BC10-like"/>
</dbReference>
<keyword evidence="7" id="KW-1185">Reference proteome</keyword>
<dbReference type="PANTHER" id="PTHR31042:SF149">
    <property type="entry name" value="CORE-2_I-BRANCHING ENZYME"/>
    <property type="match status" value="1"/>
</dbReference>
<evidence type="ECO:0000313" key="6">
    <source>
        <dbReference type="EMBL" id="KAK7311838.1"/>
    </source>
</evidence>
<evidence type="ECO:0000256" key="1">
    <source>
        <dbReference type="ARBA" id="ARBA00004606"/>
    </source>
</evidence>
<proteinExistence type="predicted"/>
<keyword evidence="2" id="KW-0328">Glycosyltransferase</keyword>
<dbReference type="EMBL" id="JAYKXN010000002">
    <property type="protein sequence ID" value="KAK7311838.1"/>
    <property type="molecule type" value="Genomic_DNA"/>
</dbReference>
<keyword evidence="5" id="KW-0325">Glycoprotein</keyword>
<evidence type="ECO:0000256" key="5">
    <source>
        <dbReference type="ARBA" id="ARBA00023180"/>
    </source>
</evidence>
<keyword evidence="4" id="KW-0472">Membrane</keyword>
<dbReference type="Pfam" id="PF02485">
    <property type="entry name" value="Branch"/>
    <property type="match status" value="1"/>
</dbReference>
<evidence type="ECO:0000313" key="7">
    <source>
        <dbReference type="Proteomes" id="UP001359559"/>
    </source>
</evidence>
<evidence type="ECO:0008006" key="8">
    <source>
        <dbReference type="Google" id="ProtNLM"/>
    </source>
</evidence>
<comment type="subcellular location">
    <subcellularLocation>
        <location evidence="1">Membrane</location>
        <topology evidence="1">Single-pass type II membrane protein</topology>
    </subcellularLocation>
</comment>
<evidence type="ECO:0000256" key="4">
    <source>
        <dbReference type="ARBA" id="ARBA00023136"/>
    </source>
</evidence>
<evidence type="ECO:0000256" key="2">
    <source>
        <dbReference type="ARBA" id="ARBA00022676"/>
    </source>
</evidence>